<keyword evidence="1" id="KW-1133">Transmembrane helix</keyword>
<feature type="transmembrane region" description="Helical" evidence="1">
    <location>
        <begin position="135"/>
        <end position="156"/>
    </location>
</feature>
<keyword evidence="1" id="KW-0812">Transmembrane</keyword>
<dbReference type="Proteomes" id="UP000034487">
    <property type="component" value="Unassembled WGS sequence"/>
</dbReference>
<name>A0A0G1QFR4_9BACT</name>
<sequence length="205" mass="22707">MSAVLSWVKNTPVLYFNSQNQLVAYDGVIKDITAIREYAQKLLEIHAAVSGLNERRQEIFNHIRQMNDELSKPYLNAQELGLTESAMAQVRSHLETLLHETDRISKPAKKSFFSSFKNAFWPSDKELRTRKFANAALLGIKFGGFFTLVTALLTIAPKAVGVLKLLTTGTALMPAILASLKLVFSASTLSAVSACIRSHIRVIRG</sequence>
<gene>
    <name evidence="2" type="ORF">UX60_C0019G0001</name>
</gene>
<comment type="caution">
    <text evidence="2">The sequence shown here is derived from an EMBL/GenBank/DDBJ whole genome shotgun (WGS) entry which is preliminary data.</text>
</comment>
<evidence type="ECO:0000313" key="2">
    <source>
        <dbReference type="EMBL" id="KKU43672.1"/>
    </source>
</evidence>
<dbReference type="AlphaFoldDB" id="A0A0G1QFR4"/>
<feature type="non-terminal residue" evidence="2">
    <location>
        <position position="205"/>
    </location>
</feature>
<evidence type="ECO:0000313" key="3">
    <source>
        <dbReference type="Proteomes" id="UP000034487"/>
    </source>
</evidence>
<dbReference type="EMBL" id="LCMV01000019">
    <property type="protein sequence ID" value="KKU43672.1"/>
    <property type="molecule type" value="Genomic_DNA"/>
</dbReference>
<accession>A0A0G1QFR4</accession>
<feature type="transmembrane region" description="Helical" evidence="1">
    <location>
        <begin position="176"/>
        <end position="196"/>
    </location>
</feature>
<reference evidence="2 3" key="1">
    <citation type="journal article" date="2015" name="Nature">
        <title>rRNA introns, odd ribosomes, and small enigmatic genomes across a large radiation of phyla.</title>
        <authorList>
            <person name="Brown C.T."/>
            <person name="Hug L.A."/>
            <person name="Thomas B.C."/>
            <person name="Sharon I."/>
            <person name="Castelle C.J."/>
            <person name="Singh A."/>
            <person name="Wilkins M.J."/>
            <person name="Williams K.H."/>
            <person name="Banfield J.F."/>
        </authorList>
    </citation>
    <scope>NUCLEOTIDE SEQUENCE [LARGE SCALE GENOMIC DNA]</scope>
</reference>
<organism evidence="2 3">
    <name type="scientific">Berkelbacteria bacterium GW2011_GWA2_46_7</name>
    <dbReference type="NCBI Taxonomy" id="1618335"/>
    <lineage>
        <taxon>Bacteria</taxon>
        <taxon>Candidatus Berkelbacteria</taxon>
    </lineage>
</organism>
<protein>
    <submittedName>
        <fullName evidence="2">Uncharacterized protein</fullName>
    </submittedName>
</protein>
<proteinExistence type="predicted"/>
<evidence type="ECO:0000256" key="1">
    <source>
        <dbReference type="SAM" id="Phobius"/>
    </source>
</evidence>
<keyword evidence="1" id="KW-0472">Membrane</keyword>